<evidence type="ECO:0000313" key="4">
    <source>
        <dbReference type="Proteomes" id="UP000306808"/>
    </source>
</evidence>
<accession>A0A4U0NCP8</accession>
<dbReference type="Pfam" id="PF10988">
    <property type="entry name" value="DUF2807"/>
    <property type="match status" value="1"/>
</dbReference>
<dbReference type="RefSeq" id="WP_136903094.1">
    <property type="nucleotide sequence ID" value="NZ_SUME01000010.1"/>
</dbReference>
<keyword evidence="1" id="KW-0732">Signal</keyword>
<protein>
    <submittedName>
        <fullName evidence="3">DUF2807 domain-containing protein</fullName>
    </submittedName>
</protein>
<dbReference type="OrthoDB" id="5585143at2"/>
<organism evidence="3 4">
    <name type="scientific">Sphingobacterium olei</name>
    <dbReference type="NCBI Taxonomy" id="2571155"/>
    <lineage>
        <taxon>Bacteria</taxon>
        <taxon>Pseudomonadati</taxon>
        <taxon>Bacteroidota</taxon>
        <taxon>Sphingobacteriia</taxon>
        <taxon>Sphingobacteriales</taxon>
        <taxon>Sphingobacteriaceae</taxon>
        <taxon>Sphingobacterium</taxon>
    </lineage>
</organism>
<dbReference type="Proteomes" id="UP000306808">
    <property type="component" value="Unassembled WGS sequence"/>
</dbReference>
<sequence length="246" mass="25927">MKSIIILLTLITNLAFAQEQEIRKTGSYNGISVATGIVAEYIKSDRQEVVVRVEKKSDLQYIKTTVEDGTLKIHIENSRGLKTIRNVKVAIYGNQGLNTITISSSAVLNIHPVVVSNDLNIQVSSSGQLNMNVKAKNITASISSSAKYQGKVESNILVLKATSSAKAVLTGTASTGTIQTSSSASADLSGLKTTTATVNASSSAKSLIWVTEELEANASSSARISYKGSPAKRNFNTSSSGKVAAL</sequence>
<dbReference type="EMBL" id="SUME01000010">
    <property type="protein sequence ID" value="TJZ51785.1"/>
    <property type="molecule type" value="Genomic_DNA"/>
</dbReference>
<gene>
    <name evidence="3" type="ORF">FAZ15_19755</name>
</gene>
<keyword evidence="4" id="KW-1185">Reference proteome</keyword>
<feature type="domain" description="Putative auto-transporter adhesin head GIN" evidence="2">
    <location>
        <begin position="28"/>
        <end position="230"/>
    </location>
</feature>
<reference evidence="3 4" key="1">
    <citation type="submission" date="2019-04" db="EMBL/GenBank/DDBJ databases">
        <title>Sphingobacterium olei sp. nov., isolated from oil-contaminated soil.</title>
        <authorList>
            <person name="Liu B."/>
        </authorList>
    </citation>
    <scope>NUCLEOTIDE SEQUENCE [LARGE SCALE GENOMIC DNA]</scope>
    <source>
        <strain evidence="3 4">HAL-9</strain>
    </source>
</reference>
<feature type="chain" id="PRO_5020234288" evidence="1">
    <location>
        <begin position="18"/>
        <end position="246"/>
    </location>
</feature>
<name>A0A4U0NCP8_9SPHI</name>
<evidence type="ECO:0000313" key="3">
    <source>
        <dbReference type="EMBL" id="TJZ51785.1"/>
    </source>
</evidence>
<evidence type="ECO:0000256" key="1">
    <source>
        <dbReference type="SAM" id="SignalP"/>
    </source>
</evidence>
<evidence type="ECO:0000259" key="2">
    <source>
        <dbReference type="Pfam" id="PF10988"/>
    </source>
</evidence>
<dbReference type="AlphaFoldDB" id="A0A4U0NCP8"/>
<comment type="caution">
    <text evidence="3">The sequence shown here is derived from an EMBL/GenBank/DDBJ whole genome shotgun (WGS) entry which is preliminary data.</text>
</comment>
<feature type="signal peptide" evidence="1">
    <location>
        <begin position="1"/>
        <end position="17"/>
    </location>
</feature>
<dbReference type="InterPro" id="IPR021255">
    <property type="entry name" value="DUF2807"/>
</dbReference>
<proteinExistence type="predicted"/>
<dbReference type="Gene3D" id="2.160.20.120">
    <property type="match status" value="1"/>
</dbReference>